<sequence length="424" mass="45285">MKFHATALAIACAASSASAAVAQPRDTAETTSKGKEFTIPQIKNERWKGSSAPAAYIAALAKYSPTLPDHLKHAIKVNPGLRRKFGGLLNTGNQTGTGVATPSPGSDAEYVIPVQIGTPPQTLPLNLDTGSSDLWVFSTDTYPSQVEGQKIYKPNSSTTSKHLAGESWVIRYGDGSNANGIVYTDRVQIGNTFFANQAIESAINVSDDISDDDFSSGLLGAAFSGANTVRPDKQTTYLDNIKDQLAKPVFTANLKKGKPGNYNFGYINASEYTGNIQYAAINPGSPLWEISVSGYRIGSNETNYVSRVWNAIADTGTTLLLAPVDIVNAYYKQVNGSTMNSDYGMMMVPCNSALPDFVFGLGTYRGVIPGSYMNYGRINRTYCFGGIQSSADAPFAVLGDIVLKAQFAVFDMGNNVVGFANKPL</sequence>
<evidence type="ECO:0000256" key="1">
    <source>
        <dbReference type="ARBA" id="ARBA00007447"/>
    </source>
</evidence>
<dbReference type="EMBL" id="BLZH01000001">
    <property type="protein sequence ID" value="GFP51977.1"/>
    <property type="molecule type" value="Genomic_DNA"/>
</dbReference>
<feature type="domain" description="Peptidase A1" evidence="8">
    <location>
        <begin position="110"/>
        <end position="420"/>
    </location>
</feature>
<keyword evidence="3 6" id="KW-0064">Aspartyl protease</keyword>
<proteinExistence type="inferred from homology"/>
<dbReference type="PROSITE" id="PS00141">
    <property type="entry name" value="ASP_PROTEASE"/>
    <property type="match status" value="1"/>
</dbReference>
<feature type="active site" evidence="5">
    <location>
        <position position="128"/>
    </location>
</feature>
<accession>A0A6V8QHN2</accession>
<dbReference type="InterPro" id="IPR001969">
    <property type="entry name" value="Aspartic_peptidase_AS"/>
</dbReference>
<dbReference type="InterPro" id="IPR034163">
    <property type="entry name" value="Aspergillopepsin-like_cat_dom"/>
</dbReference>
<name>A0A6V8QHN2_TRIAP</name>
<dbReference type="FunFam" id="2.40.70.10:FF:000026">
    <property type="entry name" value="Endothiapepsin"/>
    <property type="match status" value="1"/>
</dbReference>
<dbReference type="PANTHER" id="PTHR47966">
    <property type="entry name" value="BETA-SITE APP-CLEAVING ENZYME, ISOFORM A-RELATED"/>
    <property type="match status" value="1"/>
</dbReference>
<evidence type="ECO:0000259" key="8">
    <source>
        <dbReference type="PROSITE" id="PS51767"/>
    </source>
</evidence>
<dbReference type="GO" id="GO:0004190">
    <property type="term" value="F:aspartic-type endopeptidase activity"/>
    <property type="evidence" value="ECO:0007669"/>
    <property type="project" value="UniProtKB-KW"/>
</dbReference>
<dbReference type="CDD" id="cd06097">
    <property type="entry name" value="Aspergillopepsin_like"/>
    <property type="match status" value="1"/>
</dbReference>
<dbReference type="SUPFAM" id="SSF50630">
    <property type="entry name" value="Acid proteases"/>
    <property type="match status" value="1"/>
</dbReference>
<evidence type="ECO:0000313" key="10">
    <source>
        <dbReference type="Proteomes" id="UP000517252"/>
    </source>
</evidence>
<feature type="signal peptide" evidence="7">
    <location>
        <begin position="1"/>
        <end position="19"/>
    </location>
</feature>
<keyword evidence="7" id="KW-0732">Signal</keyword>
<evidence type="ECO:0000256" key="3">
    <source>
        <dbReference type="ARBA" id="ARBA00022750"/>
    </source>
</evidence>
<evidence type="ECO:0000256" key="2">
    <source>
        <dbReference type="ARBA" id="ARBA00022670"/>
    </source>
</evidence>
<dbReference type="AlphaFoldDB" id="A0A6V8QHN2"/>
<dbReference type="Proteomes" id="UP000517252">
    <property type="component" value="Unassembled WGS sequence"/>
</dbReference>
<organism evidence="9 10">
    <name type="scientific">Trichoderma asperellum</name>
    <name type="common">Filamentous fungus</name>
    <dbReference type="NCBI Taxonomy" id="101201"/>
    <lineage>
        <taxon>Eukaryota</taxon>
        <taxon>Fungi</taxon>
        <taxon>Dikarya</taxon>
        <taxon>Ascomycota</taxon>
        <taxon>Pezizomycotina</taxon>
        <taxon>Sordariomycetes</taxon>
        <taxon>Hypocreomycetidae</taxon>
        <taxon>Hypocreales</taxon>
        <taxon>Hypocreaceae</taxon>
        <taxon>Trichoderma</taxon>
    </lineage>
</organism>
<dbReference type="InterPro" id="IPR021109">
    <property type="entry name" value="Peptidase_aspartic_dom_sf"/>
</dbReference>
<comment type="caution">
    <text evidence="9">The sequence shown here is derived from an EMBL/GenBank/DDBJ whole genome shotgun (WGS) entry which is preliminary data.</text>
</comment>
<feature type="active site" evidence="5">
    <location>
        <position position="314"/>
    </location>
</feature>
<dbReference type="InterPro" id="IPR033121">
    <property type="entry name" value="PEPTIDASE_A1"/>
</dbReference>
<dbReference type="GO" id="GO:0006508">
    <property type="term" value="P:proteolysis"/>
    <property type="evidence" value="ECO:0007669"/>
    <property type="project" value="UniProtKB-KW"/>
</dbReference>
<dbReference type="PRINTS" id="PR00792">
    <property type="entry name" value="PEPSIN"/>
</dbReference>
<dbReference type="Pfam" id="PF00026">
    <property type="entry name" value="Asp"/>
    <property type="match status" value="1"/>
</dbReference>
<evidence type="ECO:0000256" key="5">
    <source>
        <dbReference type="PIRSR" id="PIRSR601461-1"/>
    </source>
</evidence>
<evidence type="ECO:0000256" key="6">
    <source>
        <dbReference type="RuleBase" id="RU000454"/>
    </source>
</evidence>
<reference evidence="9 10" key="1">
    <citation type="submission" date="2020-07" db="EMBL/GenBank/DDBJ databases">
        <title>Trichoderma asperellum IC-1 whole genome shotgun sequence.</title>
        <authorList>
            <person name="Kanamasa S."/>
            <person name="Takahashi H."/>
        </authorList>
    </citation>
    <scope>NUCLEOTIDE SEQUENCE [LARGE SCALE GENOMIC DNA]</scope>
    <source>
        <strain evidence="9 10">IC-1</strain>
    </source>
</reference>
<keyword evidence="4 6" id="KW-0378">Hydrolase</keyword>
<evidence type="ECO:0000256" key="7">
    <source>
        <dbReference type="SAM" id="SignalP"/>
    </source>
</evidence>
<evidence type="ECO:0000256" key="4">
    <source>
        <dbReference type="ARBA" id="ARBA00022801"/>
    </source>
</evidence>
<dbReference type="Gene3D" id="2.40.70.10">
    <property type="entry name" value="Acid Proteases"/>
    <property type="match status" value="2"/>
</dbReference>
<gene>
    <name evidence="9" type="ORF">TASIC1_0001012900</name>
</gene>
<dbReference type="InterPro" id="IPR001461">
    <property type="entry name" value="Aspartic_peptidase_A1"/>
</dbReference>
<comment type="similarity">
    <text evidence="1 6">Belongs to the peptidase A1 family.</text>
</comment>
<evidence type="ECO:0000313" key="9">
    <source>
        <dbReference type="EMBL" id="GFP51977.1"/>
    </source>
</evidence>
<protein>
    <submittedName>
        <fullName evidence="9">Podosporapepsin</fullName>
    </submittedName>
</protein>
<dbReference type="PANTHER" id="PTHR47966:SF2">
    <property type="entry name" value="ASPERGILLOPEPSIN-1-RELATED"/>
    <property type="match status" value="1"/>
</dbReference>
<dbReference type="PROSITE" id="PS51767">
    <property type="entry name" value="PEPTIDASE_A1"/>
    <property type="match status" value="1"/>
</dbReference>
<keyword evidence="2 6" id="KW-0645">Protease</keyword>
<feature type="chain" id="PRO_5028308581" evidence="7">
    <location>
        <begin position="20"/>
        <end position="424"/>
    </location>
</feature>
<dbReference type="OrthoDB" id="2747330at2759"/>